<keyword evidence="2" id="KW-0812">Transmembrane</keyword>
<keyword evidence="2" id="KW-0472">Membrane</keyword>
<gene>
    <name evidence="3" type="ORF">GEV37_03290</name>
</gene>
<dbReference type="Proteomes" id="UP001319882">
    <property type="component" value="Unassembled WGS sequence"/>
</dbReference>
<feature type="region of interest" description="Disordered" evidence="1">
    <location>
        <begin position="41"/>
        <end position="60"/>
    </location>
</feature>
<keyword evidence="2" id="KW-1133">Transmembrane helix</keyword>
<dbReference type="RefSeq" id="WP_227388743.1">
    <property type="nucleotide sequence ID" value="NZ_JBHSCJ010000003.1"/>
</dbReference>
<name>A0ABS8DPT1_9GAMM</name>
<evidence type="ECO:0000256" key="1">
    <source>
        <dbReference type="SAM" id="MobiDB-lite"/>
    </source>
</evidence>
<proteinExistence type="predicted"/>
<reference evidence="3 4" key="1">
    <citation type="journal article" date="2021" name="Sci. Rep.">
        <title>Genome analysis of a halophilic bacterium Halomonas malpeensis YU-PRIM-29(T) reveals its exopolysaccharide and pigment producing capabilities.</title>
        <authorList>
            <person name="Athmika"/>
            <person name="Ghate S.D."/>
            <person name="Arun A.B."/>
            <person name="Rao S.S."/>
            <person name="Kumar S.T.A."/>
            <person name="Kandiyil M.K."/>
            <person name="Saptami K."/>
            <person name="Rekha P.D."/>
        </authorList>
    </citation>
    <scope>NUCLEOTIDE SEQUENCE [LARGE SCALE GENOMIC DNA]</scope>
    <source>
        <strain evidence="4">prim 29</strain>
    </source>
</reference>
<dbReference type="EMBL" id="WHVL01000001">
    <property type="protein sequence ID" value="MCB8888150.1"/>
    <property type="molecule type" value="Genomic_DNA"/>
</dbReference>
<feature type="transmembrane region" description="Helical" evidence="2">
    <location>
        <begin position="6"/>
        <end position="30"/>
    </location>
</feature>
<sequence length="202" mass="20975">MDALTLTLVMAIVAIWLSLTCGLVVVYLLLSGPTLEGTLTRKRADKKASTNDTPTEGLQDAPVLVDDSGAAWGVQVLFNEPSLANNARLATVLAALGAVYEGSLKAYTVAGESSRTPIIVENGASSLPLPAPDDSENLYVINALGIKITAQNEALKPSKLQLARLVKIAKAITKVGGTVVDAQKVPITKAGFNAVIAGKARV</sequence>
<keyword evidence="4" id="KW-1185">Reference proteome</keyword>
<accession>A0ABS8DPT1</accession>
<evidence type="ECO:0000313" key="4">
    <source>
        <dbReference type="Proteomes" id="UP001319882"/>
    </source>
</evidence>
<organism evidence="3 4">
    <name type="scientific">Vreelandella malpeensis</name>
    <dbReference type="NCBI Taxonomy" id="1172368"/>
    <lineage>
        <taxon>Bacteria</taxon>
        <taxon>Pseudomonadati</taxon>
        <taxon>Pseudomonadota</taxon>
        <taxon>Gammaproteobacteria</taxon>
        <taxon>Oceanospirillales</taxon>
        <taxon>Halomonadaceae</taxon>
        <taxon>Vreelandella</taxon>
    </lineage>
</organism>
<protein>
    <submittedName>
        <fullName evidence="3">Uncharacterized protein</fullName>
    </submittedName>
</protein>
<evidence type="ECO:0000256" key="2">
    <source>
        <dbReference type="SAM" id="Phobius"/>
    </source>
</evidence>
<comment type="caution">
    <text evidence="3">The sequence shown here is derived from an EMBL/GenBank/DDBJ whole genome shotgun (WGS) entry which is preliminary data.</text>
</comment>
<evidence type="ECO:0000313" key="3">
    <source>
        <dbReference type="EMBL" id="MCB8888150.1"/>
    </source>
</evidence>